<dbReference type="InterPro" id="IPR037883">
    <property type="entry name" value="Knr4/Smi1-like_sf"/>
</dbReference>
<accession>A0A9X3EQ09</accession>
<gene>
    <name evidence="1" type="ORF">OV079_20285</name>
</gene>
<dbReference type="Proteomes" id="UP001150924">
    <property type="component" value="Unassembled WGS sequence"/>
</dbReference>
<comment type="caution">
    <text evidence="1">The sequence shown here is derived from an EMBL/GenBank/DDBJ whole genome shotgun (WGS) entry which is preliminary data.</text>
</comment>
<protein>
    <submittedName>
        <fullName evidence="1">SMI1/KNR4 family protein</fullName>
    </submittedName>
</protein>
<proteinExistence type="predicted"/>
<dbReference type="SUPFAM" id="SSF160631">
    <property type="entry name" value="SMI1/KNR4-like"/>
    <property type="match status" value="1"/>
</dbReference>
<reference evidence="1" key="1">
    <citation type="submission" date="2022-11" db="EMBL/GenBank/DDBJ databases">
        <title>Minimal conservation of predation-associated metabolite biosynthetic gene clusters underscores biosynthetic potential of Myxococcota including descriptions for ten novel species: Archangium lansinium sp. nov., Myxococcus landrumus sp. nov., Nannocystis bai.</title>
        <authorList>
            <person name="Ahearne A."/>
            <person name="Stevens C."/>
            <person name="Phillips K."/>
        </authorList>
    </citation>
    <scope>NUCLEOTIDE SEQUENCE</scope>
    <source>
        <strain evidence="1">Na p29</strain>
    </source>
</reference>
<name>A0A9X3EQ09_9BACT</name>
<dbReference type="RefSeq" id="WP_267770487.1">
    <property type="nucleotide sequence ID" value="NZ_JAPNKE010000002.1"/>
</dbReference>
<evidence type="ECO:0000313" key="1">
    <source>
        <dbReference type="EMBL" id="MCY1007850.1"/>
    </source>
</evidence>
<keyword evidence="2" id="KW-1185">Reference proteome</keyword>
<dbReference type="EMBL" id="JAPNKE010000002">
    <property type="protein sequence ID" value="MCY1007850.1"/>
    <property type="molecule type" value="Genomic_DNA"/>
</dbReference>
<sequence length="246" mass="27782">MQMHPLERELEEFLARLVPSIDAGWEGATPDEVAELEALAGRPLPPFYYWFLARMGRYMGALNFASVDFSPARIKACYQEEIEEPSPRYLLIGYENDPVVPMHTWYDLDSPLRGDALVLSRSIGDPLTQLEFETFREMLAWKAMRNFKVEVLPVRCEGSFKSDGDDVRALLDRAVESLGFDQPVPTGSFCGIFDRADAAMTCSVAPRTTPEQVLFFDLAGNDIGTLRRILGVIGKELEVEVEAWHR</sequence>
<organism evidence="1 2">
    <name type="scientific">Nannocystis pusilla</name>
    <dbReference type="NCBI Taxonomy" id="889268"/>
    <lineage>
        <taxon>Bacteria</taxon>
        <taxon>Pseudomonadati</taxon>
        <taxon>Myxococcota</taxon>
        <taxon>Polyangia</taxon>
        <taxon>Nannocystales</taxon>
        <taxon>Nannocystaceae</taxon>
        <taxon>Nannocystis</taxon>
    </lineage>
</organism>
<evidence type="ECO:0000313" key="2">
    <source>
        <dbReference type="Proteomes" id="UP001150924"/>
    </source>
</evidence>
<dbReference type="AlphaFoldDB" id="A0A9X3EQ09"/>